<protein>
    <recommendedName>
        <fullName evidence="5">Ser-Thr-rich glycosyl-phosphatidyl-inositol-anchored membrane family-domain-containing protein</fullName>
    </recommendedName>
</protein>
<evidence type="ECO:0000256" key="2">
    <source>
        <dbReference type="SAM" id="SignalP"/>
    </source>
</evidence>
<evidence type="ECO:0000256" key="1">
    <source>
        <dbReference type="SAM" id="MobiDB-lite"/>
    </source>
</evidence>
<organism evidence="3 4">
    <name type="scientific">Coniella lustricola</name>
    <dbReference type="NCBI Taxonomy" id="2025994"/>
    <lineage>
        <taxon>Eukaryota</taxon>
        <taxon>Fungi</taxon>
        <taxon>Dikarya</taxon>
        <taxon>Ascomycota</taxon>
        <taxon>Pezizomycotina</taxon>
        <taxon>Sordariomycetes</taxon>
        <taxon>Sordariomycetidae</taxon>
        <taxon>Diaporthales</taxon>
        <taxon>Schizoparmaceae</taxon>
        <taxon>Coniella</taxon>
    </lineage>
</organism>
<accession>A0A2T3ACW2</accession>
<feature type="signal peptide" evidence="2">
    <location>
        <begin position="1"/>
        <end position="17"/>
    </location>
</feature>
<keyword evidence="4" id="KW-1185">Reference proteome</keyword>
<evidence type="ECO:0000313" key="3">
    <source>
        <dbReference type="EMBL" id="PSR92087.1"/>
    </source>
</evidence>
<dbReference type="Proteomes" id="UP000241462">
    <property type="component" value="Unassembled WGS sequence"/>
</dbReference>
<dbReference type="InParanoid" id="A0A2T3ACW2"/>
<sequence length="196" mass="20084">MRSSISLLLGSAAAVLAEVNVAAGAAAAASENGPWTLESYSIHIGKSTTIVEIGPAAAFDDYGANVLATTRFLATPLPMSIVPSDVLSSLGGSNMPTTLVMDTSLPEEPPLTAASTISTDSDRMSLDSSSTSNEDATVTSTLETTAGNTRRRTSTSNSSSRSTGSPINIAGAKHTMDRVSTMLLVLCLVLGLFTLI</sequence>
<feature type="compositionally biased region" description="Low complexity" evidence="1">
    <location>
        <begin position="154"/>
        <end position="165"/>
    </location>
</feature>
<feature type="compositionally biased region" description="Polar residues" evidence="1">
    <location>
        <begin position="133"/>
        <end position="146"/>
    </location>
</feature>
<keyword evidence="2" id="KW-0732">Signal</keyword>
<proteinExistence type="predicted"/>
<feature type="chain" id="PRO_5015474244" description="Ser-Thr-rich glycosyl-phosphatidyl-inositol-anchored membrane family-domain-containing protein" evidence="2">
    <location>
        <begin position="18"/>
        <end position="196"/>
    </location>
</feature>
<evidence type="ECO:0008006" key="5">
    <source>
        <dbReference type="Google" id="ProtNLM"/>
    </source>
</evidence>
<feature type="region of interest" description="Disordered" evidence="1">
    <location>
        <begin position="104"/>
        <end position="169"/>
    </location>
</feature>
<gene>
    <name evidence="3" type="ORF">BD289DRAFT_481234</name>
</gene>
<dbReference type="AlphaFoldDB" id="A0A2T3ACW2"/>
<dbReference type="EMBL" id="KZ678410">
    <property type="protein sequence ID" value="PSR92087.1"/>
    <property type="molecule type" value="Genomic_DNA"/>
</dbReference>
<evidence type="ECO:0000313" key="4">
    <source>
        <dbReference type="Proteomes" id="UP000241462"/>
    </source>
</evidence>
<reference evidence="3 4" key="1">
    <citation type="journal article" date="2018" name="Mycol. Prog.">
        <title>Coniella lustricola, a new species from submerged detritus.</title>
        <authorList>
            <person name="Raudabaugh D.B."/>
            <person name="Iturriaga T."/>
            <person name="Carver A."/>
            <person name="Mondo S."/>
            <person name="Pangilinan J."/>
            <person name="Lipzen A."/>
            <person name="He G."/>
            <person name="Amirebrahimi M."/>
            <person name="Grigoriev I.V."/>
            <person name="Miller A.N."/>
        </authorList>
    </citation>
    <scope>NUCLEOTIDE SEQUENCE [LARGE SCALE GENOMIC DNA]</scope>
    <source>
        <strain evidence="3 4">B22-T-1</strain>
    </source>
</reference>
<name>A0A2T3ACW2_9PEZI</name>